<dbReference type="InterPro" id="IPR000073">
    <property type="entry name" value="AB_hydrolase_1"/>
</dbReference>
<dbReference type="GO" id="GO:0016020">
    <property type="term" value="C:membrane"/>
    <property type="evidence" value="ECO:0007669"/>
    <property type="project" value="TreeGrafter"/>
</dbReference>
<evidence type="ECO:0000313" key="5">
    <source>
        <dbReference type="Proteomes" id="UP000321513"/>
    </source>
</evidence>
<evidence type="ECO:0000256" key="2">
    <source>
        <dbReference type="SAM" id="SignalP"/>
    </source>
</evidence>
<feature type="signal peptide" evidence="2">
    <location>
        <begin position="1"/>
        <end position="22"/>
    </location>
</feature>
<feature type="chain" id="PRO_5021912133" evidence="2">
    <location>
        <begin position="23"/>
        <end position="294"/>
    </location>
</feature>
<keyword evidence="1 4" id="KW-0378">Hydrolase</keyword>
<keyword evidence="5" id="KW-1185">Reference proteome</keyword>
<dbReference type="PANTHER" id="PTHR43798">
    <property type="entry name" value="MONOACYLGLYCEROL LIPASE"/>
    <property type="match status" value="1"/>
</dbReference>
<sequence length="294" mass="32894">MKSSSNIFIIVLFLLQYGCSNADTKSKATSPEKIRVENLGASIDYFDSRTGDTTLLFIHGWNINKEYWADQIDFFSGEYRVVTVDLPGFGKSGKNRKSWTVEEYGNDVTSIIKQLDLKNVVLVGHSMSGAIAVEAALRNPTRVIGVVGVDNFTNFGTVVTPQLKKDISEAYKKLRADYKKVTLAYANQSLFSPSTDSAVRKRVLSDFMNVDSVTAVDILETNDKYPIDEKLKSLKKPIYLINSNFHPTDTLGFKKYNVPYYLFNVGPTGHYPMIESAGEFNKLLTQVVHKIGQV</sequence>
<evidence type="ECO:0000256" key="1">
    <source>
        <dbReference type="ARBA" id="ARBA00022801"/>
    </source>
</evidence>
<dbReference type="AlphaFoldDB" id="A0A512BBB4"/>
<dbReference type="PRINTS" id="PR00111">
    <property type="entry name" value="ABHYDROLASE"/>
</dbReference>
<dbReference type="OrthoDB" id="9780932at2"/>
<dbReference type="RefSeq" id="WP_147203381.1">
    <property type="nucleotide sequence ID" value="NZ_BJYT01000005.1"/>
</dbReference>
<keyword evidence="2" id="KW-0732">Signal</keyword>
<dbReference type="EMBL" id="BJYT01000005">
    <property type="protein sequence ID" value="GEO09258.1"/>
    <property type="molecule type" value="Genomic_DNA"/>
</dbReference>
<dbReference type="InterPro" id="IPR029058">
    <property type="entry name" value="AB_hydrolase_fold"/>
</dbReference>
<dbReference type="SUPFAM" id="SSF53474">
    <property type="entry name" value="alpha/beta-Hydrolases"/>
    <property type="match status" value="1"/>
</dbReference>
<accession>A0A512BBB4</accession>
<name>A0A512BBB4_9BACT</name>
<reference evidence="4 5" key="1">
    <citation type="submission" date="2019-07" db="EMBL/GenBank/DDBJ databases">
        <title>Whole genome shotgun sequence of Segetibacter aerophilus NBRC 106135.</title>
        <authorList>
            <person name="Hosoyama A."/>
            <person name="Uohara A."/>
            <person name="Ohji S."/>
            <person name="Ichikawa N."/>
        </authorList>
    </citation>
    <scope>NUCLEOTIDE SEQUENCE [LARGE SCALE GENOMIC DNA]</scope>
    <source>
        <strain evidence="4 5">NBRC 106135</strain>
    </source>
</reference>
<feature type="domain" description="AB hydrolase-1" evidence="3">
    <location>
        <begin position="54"/>
        <end position="161"/>
    </location>
</feature>
<dbReference type="GO" id="GO:0016787">
    <property type="term" value="F:hydrolase activity"/>
    <property type="evidence" value="ECO:0007669"/>
    <property type="project" value="UniProtKB-KW"/>
</dbReference>
<dbReference type="Proteomes" id="UP000321513">
    <property type="component" value="Unassembled WGS sequence"/>
</dbReference>
<evidence type="ECO:0000313" key="4">
    <source>
        <dbReference type="EMBL" id="GEO09258.1"/>
    </source>
</evidence>
<gene>
    <name evidence="4" type="ORF">SAE01_17540</name>
</gene>
<dbReference type="Gene3D" id="3.40.50.1820">
    <property type="entry name" value="alpha/beta hydrolase"/>
    <property type="match status" value="1"/>
</dbReference>
<protein>
    <submittedName>
        <fullName evidence="4">Hydrolase</fullName>
    </submittedName>
</protein>
<evidence type="ECO:0000259" key="3">
    <source>
        <dbReference type="Pfam" id="PF00561"/>
    </source>
</evidence>
<dbReference type="InterPro" id="IPR050266">
    <property type="entry name" value="AB_hydrolase_sf"/>
</dbReference>
<organism evidence="4 5">
    <name type="scientific">Segetibacter aerophilus</name>
    <dbReference type="NCBI Taxonomy" id="670293"/>
    <lineage>
        <taxon>Bacteria</taxon>
        <taxon>Pseudomonadati</taxon>
        <taxon>Bacteroidota</taxon>
        <taxon>Chitinophagia</taxon>
        <taxon>Chitinophagales</taxon>
        <taxon>Chitinophagaceae</taxon>
        <taxon>Segetibacter</taxon>
    </lineage>
</organism>
<proteinExistence type="predicted"/>
<dbReference type="Pfam" id="PF00561">
    <property type="entry name" value="Abhydrolase_1"/>
    <property type="match status" value="1"/>
</dbReference>
<dbReference type="PANTHER" id="PTHR43798:SF31">
    <property type="entry name" value="AB HYDROLASE SUPERFAMILY PROTEIN YCLE"/>
    <property type="match status" value="1"/>
</dbReference>
<comment type="caution">
    <text evidence="4">The sequence shown here is derived from an EMBL/GenBank/DDBJ whole genome shotgun (WGS) entry which is preliminary data.</text>
</comment>